<feature type="transmembrane region" description="Helical" evidence="11">
    <location>
        <begin position="269"/>
        <end position="287"/>
    </location>
</feature>
<dbReference type="EMBL" id="PDUD01000030">
    <property type="protein sequence ID" value="PHN03580.1"/>
    <property type="molecule type" value="Genomic_DNA"/>
</dbReference>
<evidence type="ECO:0000256" key="5">
    <source>
        <dbReference type="ARBA" id="ARBA00022692"/>
    </source>
</evidence>
<keyword evidence="11" id="KW-1003">Cell membrane</keyword>
<keyword evidence="7 11" id="KW-1133">Transmembrane helix</keyword>
<evidence type="ECO:0000256" key="8">
    <source>
        <dbReference type="ARBA" id="ARBA00023065"/>
    </source>
</evidence>
<evidence type="ECO:0000256" key="3">
    <source>
        <dbReference type="ARBA" id="ARBA00022448"/>
    </source>
</evidence>
<comment type="similarity">
    <text evidence="2 11 12">Belongs to the ATPase A chain family.</text>
</comment>
<keyword evidence="3 11" id="KW-0813">Transport</keyword>
<feature type="transmembrane region" description="Helical" evidence="11">
    <location>
        <begin position="329"/>
        <end position="353"/>
    </location>
</feature>
<name>A0A2D0N5B3_FLAN2</name>
<dbReference type="PRINTS" id="PR00123">
    <property type="entry name" value="ATPASEA"/>
</dbReference>
<feature type="region of interest" description="Disordered" evidence="13">
    <location>
        <begin position="13"/>
        <end position="33"/>
    </location>
</feature>
<dbReference type="Gene3D" id="1.20.120.220">
    <property type="entry name" value="ATP synthase, F0 complex, subunit A"/>
    <property type="match status" value="1"/>
</dbReference>
<evidence type="ECO:0000256" key="4">
    <source>
        <dbReference type="ARBA" id="ARBA00022547"/>
    </source>
</evidence>
<dbReference type="GO" id="GO:0005886">
    <property type="term" value="C:plasma membrane"/>
    <property type="evidence" value="ECO:0007669"/>
    <property type="project" value="UniProtKB-SubCell"/>
</dbReference>
<dbReference type="SUPFAM" id="SSF81336">
    <property type="entry name" value="F1F0 ATP synthase subunit A"/>
    <property type="match status" value="1"/>
</dbReference>
<keyword evidence="4 11" id="KW-0138">CF(0)</keyword>
<feature type="transmembrane region" description="Helical" evidence="11">
    <location>
        <begin position="386"/>
        <end position="404"/>
    </location>
</feature>
<keyword evidence="10 11" id="KW-0066">ATP synthesis</keyword>
<keyword evidence="8 11" id="KW-0406">Ion transport</keyword>
<dbReference type="GO" id="GO:0045259">
    <property type="term" value="C:proton-transporting ATP synthase complex"/>
    <property type="evidence" value="ECO:0007669"/>
    <property type="project" value="UniProtKB-KW"/>
</dbReference>
<evidence type="ECO:0000256" key="9">
    <source>
        <dbReference type="ARBA" id="ARBA00023136"/>
    </source>
</evidence>
<keyword evidence="5 11" id="KW-0812">Transmembrane</keyword>
<evidence type="ECO:0000313" key="14">
    <source>
        <dbReference type="EMBL" id="PHN03580.1"/>
    </source>
</evidence>
<keyword evidence="9 11" id="KW-0472">Membrane</keyword>
<evidence type="ECO:0000256" key="13">
    <source>
        <dbReference type="SAM" id="MobiDB-lite"/>
    </source>
</evidence>
<dbReference type="Pfam" id="PF00119">
    <property type="entry name" value="ATP-synt_A"/>
    <property type="match status" value="1"/>
</dbReference>
<evidence type="ECO:0000256" key="11">
    <source>
        <dbReference type="HAMAP-Rule" id="MF_01393"/>
    </source>
</evidence>
<accession>A0A2D0N5B3</accession>
<dbReference type="InterPro" id="IPR045083">
    <property type="entry name" value="ATP_synth_F0_asu_bact/mt"/>
</dbReference>
<dbReference type="PANTHER" id="PTHR11410">
    <property type="entry name" value="ATP SYNTHASE SUBUNIT A"/>
    <property type="match status" value="1"/>
</dbReference>
<keyword evidence="6 11" id="KW-0375">Hydrogen ion transport</keyword>
<dbReference type="InterPro" id="IPR000568">
    <property type="entry name" value="ATP_synth_F0_asu"/>
</dbReference>
<dbReference type="NCBIfam" id="TIGR01131">
    <property type="entry name" value="ATP_synt_6_or_A"/>
    <property type="match status" value="1"/>
</dbReference>
<dbReference type="OrthoDB" id="9809130at2"/>
<dbReference type="GO" id="GO:0046933">
    <property type="term" value="F:proton-transporting ATP synthase activity, rotational mechanism"/>
    <property type="evidence" value="ECO:0007669"/>
    <property type="project" value="UniProtKB-UniRule"/>
</dbReference>
<evidence type="ECO:0000256" key="1">
    <source>
        <dbReference type="ARBA" id="ARBA00004141"/>
    </source>
</evidence>
<dbReference type="Proteomes" id="UP000223913">
    <property type="component" value="Unassembled WGS sequence"/>
</dbReference>
<keyword evidence="15" id="KW-1185">Reference proteome</keyword>
<evidence type="ECO:0000256" key="10">
    <source>
        <dbReference type="ARBA" id="ARBA00023310"/>
    </source>
</evidence>
<comment type="function">
    <text evidence="11 12">Key component of the proton channel; it plays a direct role in the translocation of protons across the membrane.</text>
</comment>
<dbReference type="AlphaFoldDB" id="A0A2D0N5B3"/>
<feature type="transmembrane region" description="Helical" evidence="11">
    <location>
        <begin position="243"/>
        <end position="263"/>
    </location>
</feature>
<reference evidence="14 15" key="1">
    <citation type="submission" date="2017-10" db="EMBL/GenBank/DDBJ databases">
        <title>The draft genome sequence of Lewinella nigricans NBRC 102662.</title>
        <authorList>
            <person name="Wang K."/>
        </authorList>
    </citation>
    <scope>NUCLEOTIDE SEQUENCE [LARGE SCALE GENOMIC DNA]</scope>
    <source>
        <strain evidence="14 15">NBRC 102662</strain>
    </source>
</reference>
<evidence type="ECO:0000256" key="6">
    <source>
        <dbReference type="ARBA" id="ARBA00022781"/>
    </source>
</evidence>
<evidence type="ECO:0000256" key="2">
    <source>
        <dbReference type="ARBA" id="ARBA00006810"/>
    </source>
</evidence>
<gene>
    <name evidence="11 14" type="primary">atpB</name>
    <name evidence="14" type="ORF">CRP01_25285</name>
</gene>
<feature type="transmembrane region" description="Helical" evidence="11">
    <location>
        <begin position="180"/>
        <end position="198"/>
    </location>
</feature>
<proteinExistence type="inferred from homology"/>
<organism evidence="14 15">
    <name type="scientific">Flavilitoribacter nigricans (strain ATCC 23147 / DSM 23189 / NBRC 102662 / NCIMB 1420 / SS-2)</name>
    <name type="common">Lewinella nigricans</name>
    <dbReference type="NCBI Taxonomy" id="1122177"/>
    <lineage>
        <taxon>Bacteria</taxon>
        <taxon>Pseudomonadati</taxon>
        <taxon>Bacteroidota</taxon>
        <taxon>Saprospiria</taxon>
        <taxon>Saprospirales</taxon>
        <taxon>Lewinellaceae</taxon>
        <taxon>Flavilitoribacter</taxon>
    </lineage>
</organism>
<dbReference type="HAMAP" id="MF_01393">
    <property type="entry name" value="ATP_synth_a_bact"/>
    <property type="match status" value="1"/>
</dbReference>
<evidence type="ECO:0000256" key="7">
    <source>
        <dbReference type="ARBA" id="ARBA00022989"/>
    </source>
</evidence>
<comment type="caution">
    <text evidence="14">The sequence shown here is derived from an EMBL/GenBank/DDBJ whole genome shotgun (WGS) entry which is preliminary data.</text>
</comment>
<evidence type="ECO:0000313" key="15">
    <source>
        <dbReference type="Proteomes" id="UP000223913"/>
    </source>
</evidence>
<feature type="compositionally biased region" description="Basic and acidic residues" evidence="13">
    <location>
        <begin position="13"/>
        <end position="27"/>
    </location>
</feature>
<evidence type="ECO:0000256" key="12">
    <source>
        <dbReference type="RuleBase" id="RU000483"/>
    </source>
</evidence>
<sequence length="417" mass="45938">MLVFAGFQPLAAQDEHGQEDHATEEAHGAAGHGDSACCIVEDEDHGYDPVGTVMEHIADQNEFHVWYNVHIPLPLILYAPEHGWSTFLSSKFHHGTQAVDGYVLNHGRVNRVADPSFPQGEVHIECVSHQTEMVDEKEKDVYYVCYEGTAYKLDPPSTLDGGVLGGGITSFYDFSITKNVFTMILGAIVLILLFMAVARGYKRNEGKAPSGIQSFMEPFFTFIRDEVTVPMIGEKHYERFQPFIMTLFFFVLICNLFGLIPFFPFGANVTGNLAVTLVLAVLTFIVTNINGNGHYWEHIFWMPGIPAWVKVILTPVEVLGLFIKPFSLMIRLFANISAGHIIILSLIGLIFLFGNNGESVGGAATGGIIGGLFTAFMNLIELLVAFLQAFIFAILSASYIGAAVDEGHEHHDEAHAH</sequence>
<protein>
    <recommendedName>
        <fullName evidence="11 12">ATP synthase subunit a</fullName>
    </recommendedName>
    <alternativeName>
        <fullName evidence="11">ATP synthase F0 sector subunit a</fullName>
    </alternativeName>
    <alternativeName>
        <fullName evidence="11">F-ATPase subunit 6</fullName>
    </alternativeName>
</protein>
<dbReference type="PANTHER" id="PTHR11410:SF0">
    <property type="entry name" value="ATP SYNTHASE SUBUNIT A"/>
    <property type="match status" value="1"/>
</dbReference>
<comment type="subcellular location">
    <subcellularLocation>
        <location evidence="11 12">Cell membrane</location>
        <topology evidence="11 12">Multi-pass membrane protein</topology>
    </subcellularLocation>
    <subcellularLocation>
        <location evidence="1">Membrane</location>
        <topology evidence="1">Multi-pass membrane protein</topology>
    </subcellularLocation>
</comment>
<dbReference type="InterPro" id="IPR035908">
    <property type="entry name" value="F0_ATP_A_sf"/>
</dbReference>
<dbReference type="CDD" id="cd00310">
    <property type="entry name" value="ATP-synt_Fo_a_6"/>
    <property type="match status" value="1"/>
</dbReference>
<feature type="transmembrane region" description="Helical" evidence="11">
    <location>
        <begin position="360"/>
        <end position="380"/>
    </location>
</feature>